<dbReference type="InterPro" id="IPR036047">
    <property type="entry name" value="F-box-like_dom_sf"/>
</dbReference>
<evidence type="ECO:0000313" key="5">
    <source>
        <dbReference type="Proteomes" id="UP000029120"/>
    </source>
</evidence>
<dbReference type="AlphaFoldDB" id="A0A087GL44"/>
<dbReference type="CDD" id="cd22152">
    <property type="entry name" value="F-box_AtAFR-like"/>
    <property type="match status" value="1"/>
</dbReference>
<evidence type="ECO:0000256" key="1">
    <source>
        <dbReference type="SAM" id="MobiDB-lite"/>
    </source>
</evidence>
<dbReference type="Pfam" id="PF00646">
    <property type="entry name" value="F-box"/>
    <property type="match status" value="1"/>
</dbReference>
<dbReference type="Proteomes" id="UP000029120">
    <property type="component" value="Chromosome 6"/>
</dbReference>
<dbReference type="InterPro" id="IPR015915">
    <property type="entry name" value="Kelch-typ_b-propeller"/>
</dbReference>
<reference evidence="5" key="1">
    <citation type="journal article" date="2015" name="Nat. Plants">
        <title>Genome expansion of Arabis alpina linked with retrotransposition and reduced symmetric DNA methylation.</title>
        <authorList>
            <person name="Willing E.M."/>
            <person name="Rawat V."/>
            <person name="Mandakova T."/>
            <person name="Maumus F."/>
            <person name="James G.V."/>
            <person name="Nordstroem K.J."/>
            <person name="Becker C."/>
            <person name="Warthmann N."/>
            <person name="Chica C."/>
            <person name="Szarzynska B."/>
            <person name="Zytnicki M."/>
            <person name="Albani M.C."/>
            <person name="Kiefer C."/>
            <person name="Bergonzi S."/>
            <person name="Castaings L."/>
            <person name="Mateos J.L."/>
            <person name="Berns M.C."/>
            <person name="Bujdoso N."/>
            <person name="Piofczyk T."/>
            <person name="de Lorenzo L."/>
            <person name="Barrero-Sicilia C."/>
            <person name="Mateos I."/>
            <person name="Piednoel M."/>
            <person name="Hagmann J."/>
            <person name="Chen-Min-Tao R."/>
            <person name="Iglesias-Fernandez R."/>
            <person name="Schuster S.C."/>
            <person name="Alonso-Blanco C."/>
            <person name="Roudier F."/>
            <person name="Carbonero P."/>
            <person name="Paz-Ares J."/>
            <person name="Davis S.J."/>
            <person name="Pecinka A."/>
            <person name="Quesneville H."/>
            <person name="Colot V."/>
            <person name="Lysak M.A."/>
            <person name="Weigel D."/>
            <person name="Coupland G."/>
            <person name="Schneeberger K."/>
        </authorList>
    </citation>
    <scope>NUCLEOTIDE SEQUENCE [LARGE SCALE GENOMIC DNA]</scope>
    <source>
        <strain evidence="5">cv. Pajares</strain>
    </source>
</reference>
<dbReference type="InterPro" id="IPR057499">
    <property type="entry name" value="Kelch_FKB95"/>
</dbReference>
<name>A0A087GL44_ARAAL</name>
<sequence>MKKRKRTTTKKKPSLKKKKNEPSPSQTPNPSLSDDLLVSCFARVSKLYYPTLSLVSKSFGSLLASPELYKTRSLLNRTESCLYVCLQFPTDPNPLWFTLCLKPTLTKNNTRKKKSSSSGYVLAALPIPHSPSAQWLVQVAVGSSIYNIGGLINILDCQSHTWHEGPRMQTLRNFPAATVVDGKIYVAGGCREEDCIPSKWMEVFDPNTQTWEFVLGPFADHCERWIEKSAVIDGEIYMFGHKSVAYKPKEEKWQVIQGLTSLEFGWAKASYCVVDNILYCYNNLHGIKCYDSKLGHWIRLVGLKGLPKFAKYSCVQLAEYGGKLVVLWDKYLPCSGYQDKKIWCAVINLERRSIKEMWGEVEWLDAVLTVPKYYKFVCALSPTF</sequence>
<feature type="compositionally biased region" description="Basic residues" evidence="1">
    <location>
        <begin position="1"/>
        <end position="19"/>
    </location>
</feature>
<accession>A0A087GL44</accession>
<dbReference type="OMA" id="CERWIEK"/>
<feature type="domain" description="FKB95-like N-terminal Kelch" evidence="3">
    <location>
        <begin position="96"/>
        <end position="368"/>
    </location>
</feature>
<dbReference type="Gramene" id="KFK30596">
    <property type="protein sequence ID" value="KFK30596"/>
    <property type="gene ID" value="AALP_AA6G002100"/>
</dbReference>
<dbReference type="SUPFAM" id="SSF117281">
    <property type="entry name" value="Kelch motif"/>
    <property type="match status" value="1"/>
</dbReference>
<keyword evidence="5" id="KW-1185">Reference proteome</keyword>
<feature type="domain" description="F-box" evidence="2">
    <location>
        <begin position="31"/>
        <end position="70"/>
    </location>
</feature>
<proteinExistence type="predicted"/>
<dbReference type="eggNOG" id="KOG1072">
    <property type="taxonomic scope" value="Eukaryota"/>
</dbReference>
<evidence type="ECO:0000259" key="2">
    <source>
        <dbReference type="Pfam" id="PF00646"/>
    </source>
</evidence>
<organism evidence="4 5">
    <name type="scientific">Arabis alpina</name>
    <name type="common">Alpine rock-cress</name>
    <dbReference type="NCBI Taxonomy" id="50452"/>
    <lineage>
        <taxon>Eukaryota</taxon>
        <taxon>Viridiplantae</taxon>
        <taxon>Streptophyta</taxon>
        <taxon>Embryophyta</taxon>
        <taxon>Tracheophyta</taxon>
        <taxon>Spermatophyta</taxon>
        <taxon>Magnoliopsida</taxon>
        <taxon>eudicotyledons</taxon>
        <taxon>Gunneridae</taxon>
        <taxon>Pentapetalae</taxon>
        <taxon>rosids</taxon>
        <taxon>malvids</taxon>
        <taxon>Brassicales</taxon>
        <taxon>Brassicaceae</taxon>
        <taxon>Arabideae</taxon>
        <taxon>Arabis</taxon>
    </lineage>
</organism>
<dbReference type="EMBL" id="CM002874">
    <property type="protein sequence ID" value="KFK30596.1"/>
    <property type="molecule type" value="Genomic_DNA"/>
</dbReference>
<gene>
    <name evidence="4" type="ordered locus">AALP_Aa6g002100</name>
</gene>
<evidence type="ECO:0000313" key="4">
    <source>
        <dbReference type="EMBL" id="KFK30596.1"/>
    </source>
</evidence>
<protein>
    <submittedName>
        <fullName evidence="4">Uncharacterized protein</fullName>
    </submittedName>
</protein>
<dbReference type="InterPro" id="IPR001810">
    <property type="entry name" value="F-box_dom"/>
</dbReference>
<dbReference type="PANTHER" id="PTHR24414">
    <property type="entry name" value="F-BOX/KELCH-REPEAT PROTEIN SKIP4"/>
    <property type="match status" value="1"/>
</dbReference>
<dbReference type="SUPFAM" id="SSF81383">
    <property type="entry name" value="F-box domain"/>
    <property type="match status" value="1"/>
</dbReference>
<dbReference type="Pfam" id="PF25210">
    <property type="entry name" value="Kelch_FKB95"/>
    <property type="match status" value="1"/>
</dbReference>
<dbReference type="InterPro" id="IPR050354">
    <property type="entry name" value="F-box/kelch-repeat_ARATH"/>
</dbReference>
<feature type="region of interest" description="Disordered" evidence="1">
    <location>
        <begin position="1"/>
        <end position="31"/>
    </location>
</feature>
<evidence type="ECO:0000259" key="3">
    <source>
        <dbReference type="Pfam" id="PF25210"/>
    </source>
</evidence>
<feature type="compositionally biased region" description="Polar residues" evidence="1">
    <location>
        <begin position="22"/>
        <end position="31"/>
    </location>
</feature>
<dbReference type="Gene3D" id="2.120.10.80">
    <property type="entry name" value="Kelch-type beta propeller"/>
    <property type="match status" value="1"/>
</dbReference>
<dbReference type="PANTHER" id="PTHR24414:SF184">
    <property type="entry name" value="GALACTOSE OXIDASE_KELCH REPEAT SUPERFAMILY PROTEIN"/>
    <property type="match status" value="1"/>
</dbReference>
<dbReference type="OrthoDB" id="45365at2759"/>